<sequence>MLLISSIFTVCSHKKEEFSEQGVLWLLLGLSDRAENYDRDVEILTHTSPPPYGNLSLDLNYSNGDIDYYIPLLKEQIAKYPRGYWIKARTKRVYLAKYILFVGGGAAKGFATAFIDNSIMLAINGIATCNCDNERVSTIHHELMHNVDFVSDGGTIRLRSPDWESLNSPGFKYGTLTSNAQWTDLIHPLPGFVSYYSTTHVSEDRAVIASAIFGDSALYANLLNWCSTDVYLAQKVRKLASDMKAFWPFAVGENTFWKQRISDVAERCR</sequence>
<evidence type="ECO:0000313" key="1">
    <source>
        <dbReference type="EMBL" id="EMM73169.1"/>
    </source>
</evidence>
<dbReference type="NCBIfam" id="NF047804">
    <property type="entry name" value="LIC13305_lipo"/>
    <property type="match status" value="1"/>
</dbReference>
<evidence type="ECO:0008006" key="3">
    <source>
        <dbReference type="Google" id="ProtNLM"/>
    </source>
</evidence>
<comment type="caution">
    <text evidence="1">The sequence shown here is derived from an EMBL/GenBank/DDBJ whole genome shotgun (WGS) entry which is preliminary data.</text>
</comment>
<evidence type="ECO:0000313" key="2">
    <source>
        <dbReference type="Proteomes" id="UP000012101"/>
    </source>
</evidence>
<reference evidence="1 2" key="1">
    <citation type="submission" date="2013-01" db="EMBL/GenBank/DDBJ databases">
        <authorList>
            <person name="Harkins D.M."/>
            <person name="Durkin A.S."/>
            <person name="Brinkac L.M."/>
            <person name="Haft D.H."/>
            <person name="Selengut J.D."/>
            <person name="Sanka R."/>
            <person name="DePew J."/>
            <person name="Purushe J."/>
            <person name="Hospenthal D.R."/>
            <person name="Murray C.K."/>
            <person name="Pimentel G."/>
            <person name="Wasfy M."/>
            <person name="Vinetz J.M."/>
            <person name="Sutton G.G."/>
            <person name="Nierman W.C."/>
            <person name="Fouts D.E."/>
        </authorList>
    </citation>
    <scope>NUCLEOTIDE SEQUENCE [LARGE SCALE GENOMIC DNA]</scope>
    <source>
        <strain evidence="1 2">2006001855</strain>
    </source>
</reference>
<organism evidence="1 2">
    <name type="scientific">Leptospira weilii str. 2006001855</name>
    <dbReference type="NCBI Taxonomy" id="996804"/>
    <lineage>
        <taxon>Bacteria</taxon>
        <taxon>Pseudomonadati</taxon>
        <taxon>Spirochaetota</taxon>
        <taxon>Spirochaetia</taxon>
        <taxon>Leptospirales</taxon>
        <taxon>Leptospiraceae</taxon>
        <taxon>Leptospira</taxon>
    </lineage>
</organism>
<accession>M6FSV6</accession>
<proteinExistence type="predicted"/>
<gene>
    <name evidence="1" type="ORF">LEP1GSC038_1531</name>
</gene>
<name>M6FSV6_9LEPT</name>
<dbReference type="EMBL" id="AFJM02000029">
    <property type="protein sequence ID" value="EMM73169.1"/>
    <property type="molecule type" value="Genomic_DNA"/>
</dbReference>
<protein>
    <recommendedName>
        <fullName evidence="3">Lipoprotein</fullName>
    </recommendedName>
</protein>
<dbReference type="Proteomes" id="UP000012101">
    <property type="component" value="Unassembled WGS sequence"/>
</dbReference>
<dbReference type="AlphaFoldDB" id="M6FSV6"/>